<sequence>MFLRLVGLEQSLTLQRVPAYASLTRVIVTLAVYSTLGSNHVIMNIRRAFFKPRGRNRMLKNIFNRQKGEAEIALLIGIACVAAWLTHLYVCFTTAKWGFLIAGAIFFPVAIIHGFGVWLGIW</sequence>
<comment type="caution">
    <text evidence="2">The sequence shown here is derived from an EMBL/GenBank/DDBJ whole genome shotgun (WGS) entry which is preliminary data.</text>
</comment>
<feature type="transmembrane region" description="Helical" evidence="1">
    <location>
        <begin position="70"/>
        <end position="90"/>
    </location>
</feature>
<keyword evidence="1" id="KW-0472">Membrane</keyword>
<dbReference type="Proteomes" id="UP000648984">
    <property type="component" value="Unassembled WGS sequence"/>
</dbReference>
<protein>
    <submittedName>
        <fullName evidence="2">Uncharacterized protein</fullName>
    </submittedName>
</protein>
<dbReference type="EMBL" id="WTVQ01000001">
    <property type="protein sequence ID" value="NMG73329.1"/>
    <property type="molecule type" value="Genomic_DNA"/>
</dbReference>
<name>A0ABX1Q4N9_9RHOO</name>
<reference evidence="2 3" key="1">
    <citation type="submission" date="2019-12" db="EMBL/GenBank/DDBJ databases">
        <title>Comparative genomics gives insights into the taxonomy of the Azoarcus-Aromatoleum group and reveals separate origins of nif in the plant-associated Azoarcus and non-plant-associated Aromatoleum sub-groups.</title>
        <authorList>
            <person name="Lafos M."/>
            <person name="Maluk M."/>
            <person name="Batista M."/>
            <person name="Junghare M."/>
            <person name="Carmona M."/>
            <person name="Faoro H."/>
            <person name="Cruz L.M."/>
            <person name="Battistoni F."/>
            <person name="De Souza E."/>
            <person name="Pedrosa F."/>
            <person name="Chen W.-M."/>
            <person name="Poole P.S."/>
            <person name="Dixon R.A."/>
            <person name="James E.K."/>
        </authorList>
    </citation>
    <scope>NUCLEOTIDE SEQUENCE [LARGE SCALE GENOMIC DNA]</scope>
    <source>
        <strain evidence="2 3">22Lin</strain>
    </source>
</reference>
<keyword evidence="1" id="KW-1133">Transmembrane helix</keyword>
<evidence type="ECO:0000313" key="3">
    <source>
        <dbReference type="Proteomes" id="UP000648984"/>
    </source>
</evidence>
<dbReference type="RefSeq" id="WP_169258300.1">
    <property type="nucleotide sequence ID" value="NZ_WTVQ01000001.1"/>
</dbReference>
<evidence type="ECO:0000256" key="1">
    <source>
        <dbReference type="SAM" id="Phobius"/>
    </source>
</evidence>
<evidence type="ECO:0000313" key="2">
    <source>
        <dbReference type="EMBL" id="NMG73329.1"/>
    </source>
</evidence>
<organism evidence="2 3">
    <name type="scientific">Aromatoleum diolicum</name>
    <dbReference type="NCBI Taxonomy" id="75796"/>
    <lineage>
        <taxon>Bacteria</taxon>
        <taxon>Pseudomonadati</taxon>
        <taxon>Pseudomonadota</taxon>
        <taxon>Betaproteobacteria</taxon>
        <taxon>Rhodocyclales</taxon>
        <taxon>Rhodocyclaceae</taxon>
        <taxon>Aromatoleum</taxon>
    </lineage>
</organism>
<proteinExistence type="predicted"/>
<keyword evidence="1" id="KW-0812">Transmembrane</keyword>
<accession>A0ABX1Q4N9</accession>
<feature type="transmembrane region" description="Helical" evidence="1">
    <location>
        <begin position="26"/>
        <end position="49"/>
    </location>
</feature>
<gene>
    <name evidence="2" type="ORF">GPA25_01005</name>
</gene>
<keyword evidence="3" id="KW-1185">Reference proteome</keyword>
<feature type="transmembrane region" description="Helical" evidence="1">
    <location>
        <begin position="96"/>
        <end position="121"/>
    </location>
</feature>